<accession>A0A1X2Z194</accession>
<gene>
    <name evidence="1" type="ORF">B0487_1076</name>
</gene>
<dbReference type="Proteomes" id="UP000193377">
    <property type="component" value="Unassembled WGS sequence"/>
</dbReference>
<dbReference type="AlphaFoldDB" id="A0A1X2Z194"/>
<protein>
    <submittedName>
        <fullName evidence="1">Uncharacterized protein</fullName>
    </submittedName>
</protein>
<evidence type="ECO:0000313" key="1">
    <source>
        <dbReference type="EMBL" id="OSG88157.1"/>
    </source>
</evidence>
<organism evidence="1 2">
    <name type="scientific">Bifidobacterium adolescentis</name>
    <dbReference type="NCBI Taxonomy" id="1680"/>
    <lineage>
        <taxon>Bacteria</taxon>
        <taxon>Bacillati</taxon>
        <taxon>Actinomycetota</taxon>
        <taxon>Actinomycetes</taxon>
        <taxon>Bifidobacteriales</taxon>
        <taxon>Bifidobacteriaceae</taxon>
        <taxon>Bifidobacterium</taxon>
    </lineage>
</organism>
<sequence length="306" mass="34320">MKYDPKHLTYEDALEIEKRGLAVTAKNFEDGSPHTGPLRHMTLSDALKSADMETCLMMIAAITTSGLEYFYIAVREPGFNYDLPAIVFRRDGSIDDNYIIGIEDQSTSGVEINADELMDRLVKQETPAADADKSTSDRQTDEWKAKLPKGLGIYKAATGSVWLHSGNMWTPILNRYGNVPPSATPQDETGFAISSHKAKRFPFEKVNLAKLPTEEGYYLSKDRTKLFLLDRDGFWTLVAYMGARLDDGYFADTDKCSPCDDLEYVPVASHLRVTERNMREYAPLSKAKLGLRKPRLKSVPICEAGR</sequence>
<dbReference type="EMBL" id="LNKD01000001">
    <property type="protein sequence ID" value="OSG88157.1"/>
    <property type="molecule type" value="Genomic_DNA"/>
</dbReference>
<proteinExistence type="predicted"/>
<comment type="caution">
    <text evidence="1">The sequence shown here is derived from an EMBL/GenBank/DDBJ whole genome shotgun (WGS) entry which is preliminary data.</text>
</comment>
<reference evidence="1 2" key="1">
    <citation type="journal article" date="2016" name="Sci. Rep.">
        <title>Evaluation of genetic diversity among strains of the human gut commensal Bifidobacterium adolescentis.</title>
        <authorList>
            <person name="Duranti S."/>
            <person name="Milani C."/>
            <person name="Lugli G.A."/>
            <person name="Mancabelli L."/>
            <person name="Turroni F."/>
            <person name="Ferrario C."/>
            <person name="Mangifesta M."/>
            <person name="Viappiani A."/>
            <person name="Sanchez B."/>
            <person name="Margolles A."/>
            <person name="van Sinderen D."/>
            <person name="Ventura M."/>
        </authorList>
    </citation>
    <scope>NUCLEOTIDE SEQUENCE [LARGE SCALE GENOMIC DNA]</scope>
    <source>
        <strain evidence="1 2">487B</strain>
    </source>
</reference>
<name>A0A1X2Z194_BIFAD</name>
<evidence type="ECO:0000313" key="2">
    <source>
        <dbReference type="Proteomes" id="UP000193377"/>
    </source>
</evidence>
<dbReference type="RefSeq" id="WP_085393066.1">
    <property type="nucleotide sequence ID" value="NZ_LNKD01000001.1"/>
</dbReference>